<reference evidence="1 2" key="1">
    <citation type="journal article" date="2024" name="Science">
        <title>Giant polyketide synthase enzymes in the biosynthesis of giant marine polyether toxins.</title>
        <authorList>
            <person name="Fallon T.R."/>
            <person name="Shende V.V."/>
            <person name="Wierzbicki I.H."/>
            <person name="Pendleton A.L."/>
            <person name="Watervoot N.F."/>
            <person name="Auber R.P."/>
            <person name="Gonzalez D.J."/>
            <person name="Wisecaver J.H."/>
            <person name="Moore B.S."/>
        </authorList>
    </citation>
    <scope>NUCLEOTIDE SEQUENCE [LARGE SCALE GENOMIC DNA]</scope>
    <source>
        <strain evidence="1 2">12B1</strain>
    </source>
</reference>
<organism evidence="1 2">
    <name type="scientific">Prymnesium parvum</name>
    <name type="common">Toxic golden alga</name>
    <dbReference type="NCBI Taxonomy" id="97485"/>
    <lineage>
        <taxon>Eukaryota</taxon>
        <taxon>Haptista</taxon>
        <taxon>Haptophyta</taxon>
        <taxon>Prymnesiophyceae</taxon>
        <taxon>Prymnesiales</taxon>
        <taxon>Prymnesiaceae</taxon>
        <taxon>Prymnesium</taxon>
    </lineage>
</organism>
<accession>A0AB34IEG6</accession>
<sequence length="133" mass="14430">MNAMRDRPEVATVFRSLGTRAIVSPLSSKENCCFDSILALLADAIESINADVLTDIAKLLLKDNNRSTKDRHVLLQVVQHSSSELAKLRAHLSCILAAGPARINVQTAQLGSLGQELGQFLRIVAKEAVRSHS</sequence>
<evidence type="ECO:0000313" key="2">
    <source>
        <dbReference type="Proteomes" id="UP001515480"/>
    </source>
</evidence>
<comment type="caution">
    <text evidence="1">The sequence shown here is derived from an EMBL/GenBank/DDBJ whole genome shotgun (WGS) entry which is preliminary data.</text>
</comment>
<evidence type="ECO:0000313" key="1">
    <source>
        <dbReference type="EMBL" id="KAL1496244.1"/>
    </source>
</evidence>
<gene>
    <name evidence="1" type="ORF">AB1Y20_016207</name>
</gene>
<dbReference type="AlphaFoldDB" id="A0AB34IEG6"/>
<proteinExistence type="predicted"/>
<keyword evidence="2" id="KW-1185">Reference proteome</keyword>
<dbReference type="EMBL" id="JBGBPQ010000029">
    <property type="protein sequence ID" value="KAL1496244.1"/>
    <property type="molecule type" value="Genomic_DNA"/>
</dbReference>
<name>A0AB34IEG6_PRYPA</name>
<dbReference type="Proteomes" id="UP001515480">
    <property type="component" value="Unassembled WGS sequence"/>
</dbReference>
<protein>
    <submittedName>
        <fullName evidence="1">Uncharacterized protein</fullName>
    </submittedName>
</protein>